<name>A0ABQ6JJG1_9ACTN</name>
<comment type="caution">
    <text evidence="2">The sequence shown here is derived from an EMBL/GenBank/DDBJ whole genome shotgun (WGS) entry which is preliminary data.</text>
</comment>
<feature type="compositionally biased region" description="Low complexity" evidence="1">
    <location>
        <begin position="73"/>
        <end position="92"/>
    </location>
</feature>
<feature type="compositionally biased region" description="Low complexity" evidence="1">
    <location>
        <begin position="100"/>
        <end position="133"/>
    </location>
</feature>
<dbReference type="Proteomes" id="UP001157017">
    <property type="component" value="Unassembled WGS sequence"/>
</dbReference>
<sequence length="159" mass="15725">MFRSRHTLRTVVPRRTCVQSGSVASATNAESSPTLRGGAGAGFACRTGQTVGDVGPAADPPVDRSSRPAHQVTPTASATTTTTAAATRATTAARRRRPGRSAGSGASSCVRGAGALDGSAGTASDAAVSDAAVPDDAVPDAAVPAQACTARFACSQRSR</sequence>
<evidence type="ECO:0000313" key="2">
    <source>
        <dbReference type="EMBL" id="GMA87519.1"/>
    </source>
</evidence>
<gene>
    <name evidence="2" type="ORF">GCM10025868_27690</name>
</gene>
<proteinExistence type="predicted"/>
<evidence type="ECO:0000313" key="3">
    <source>
        <dbReference type="Proteomes" id="UP001157017"/>
    </source>
</evidence>
<reference evidence="3" key="1">
    <citation type="journal article" date="2019" name="Int. J. Syst. Evol. Microbiol.">
        <title>The Global Catalogue of Microorganisms (GCM) 10K type strain sequencing project: providing services to taxonomists for standard genome sequencing and annotation.</title>
        <authorList>
            <consortium name="The Broad Institute Genomics Platform"/>
            <consortium name="The Broad Institute Genome Sequencing Center for Infectious Disease"/>
            <person name="Wu L."/>
            <person name="Ma J."/>
        </authorList>
    </citation>
    <scope>NUCLEOTIDE SEQUENCE [LARGE SCALE GENOMIC DNA]</scope>
    <source>
        <strain evidence="3">NBRC 108730</strain>
    </source>
</reference>
<organism evidence="2 3">
    <name type="scientific">Angustibacter aerolatus</name>
    <dbReference type="NCBI Taxonomy" id="1162965"/>
    <lineage>
        <taxon>Bacteria</taxon>
        <taxon>Bacillati</taxon>
        <taxon>Actinomycetota</taxon>
        <taxon>Actinomycetes</taxon>
        <taxon>Kineosporiales</taxon>
        <taxon>Kineosporiaceae</taxon>
    </lineage>
</organism>
<accession>A0ABQ6JJG1</accession>
<protein>
    <submittedName>
        <fullName evidence="2">Uncharacterized protein</fullName>
    </submittedName>
</protein>
<evidence type="ECO:0000256" key="1">
    <source>
        <dbReference type="SAM" id="MobiDB-lite"/>
    </source>
</evidence>
<dbReference type="EMBL" id="BSUZ01000001">
    <property type="protein sequence ID" value="GMA87519.1"/>
    <property type="molecule type" value="Genomic_DNA"/>
</dbReference>
<keyword evidence="3" id="KW-1185">Reference proteome</keyword>
<feature type="region of interest" description="Disordered" evidence="1">
    <location>
        <begin position="50"/>
        <end position="133"/>
    </location>
</feature>